<evidence type="ECO:0000256" key="6">
    <source>
        <dbReference type="ARBA" id="ARBA00022842"/>
    </source>
</evidence>
<evidence type="ECO:0000313" key="8">
    <source>
        <dbReference type="EMBL" id="MFD2162834.1"/>
    </source>
</evidence>
<dbReference type="Gene3D" id="3.30.540.10">
    <property type="entry name" value="Fructose-1,6-Bisphosphatase, subunit A, domain 1"/>
    <property type="match status" value="1"/>
</dbReference>
<evidence type="ECO:0000256" key="4">
    <source>
        <dbReference type="ARBA" id="ARBA00022723"/>
    </source>
</evidence>
<dbReference type="Gene3D" id="3.40.190.80">
    <property type="match status" value="1"/>
</dbReference>
<keyword evidence="6 7" id="KW-0460">Magnesium</keyword>
<evidence type="ECO:0000256" key="2">
    <source>
        <dbReference type="ARBA" id="ARBA00001946"/>
    </source>
</evidence>
<keyword evidence="4 7" id="KW-0479">Metal-binding</keyword>
<accession>A0ABW4ZMM6</accession>
<protein>
    <recommendedName>
        <fullName evidence="7">Inositol-1-monophosphatase</fullName>
        <ecNumber evidence="7">3.1.3.25</ecNumber>
    </recommendedName>
</protein>
<dbReference type="PROSITE" id="PS00630">
    <property type="entry name" value="IMP_2"/>
    <property type="match status" value="1"/>
</dbReference>
<proteinExistence type="inferred from homology"/>
<dbReference type="RefSeq" id="WP_255902835.1">
    <property type="nucleotide sequence ID" value="NZ_JAFMZO010000003.1"/>
</dbReference>
<dbReference type="PROSITE" id="PS00629">
    <property type="entry name" value="IMP_1"/>
    <property type="match status" value="1"/>
</dbReference>
<dbReference type="Proteomes" id="UP001597387">
    <property type="component" value="Unassembled WGS sequence"/>
</dbReference>
<comment type="catalytic activity">
    <reaction evidence="1 7">
        <text>a myo-inositol phosphate + H2O = myo-inositol + phosphate</text>
        <dbReference type="Rhea" id="RHEA:24056"/>
        <dbReference type="ChEBI" id="CHEBI:15377"/>
        <dbReference type="ChEBI" id="CHEBI:17268"/>
        <dbReference type="ChEBI" id="CHEBI:43474"/>
        <dbReference type="ChEBI" id="CHEBI:84139"/>
        <dbReference type="EC" id="3.1.3.25"/>
    </reaction>
</comment>
<evidence type="ECO:0000256" key="1">
    <source>
        <dbReference type="ARBA" id="ARBA00001033"/>
    </source>
</evidence>
<evidence type="ECO:0000313" key="9">
    <source>
        <dbReference type="Proteomes" id="UP001597387"/>
    </source>
</evidence>
<dbReference type="EC" id="3.1.3.25" evidence="7"/>
<evidence type="ECO:0000256" key="3">
    <source>
        <dbReference type="ARBA" id="ARBA00009759"/>
    </source>
</evidence>
<keyword evidence="9" id="KW-1185">Reference proteome</keyword>
<organism evidence="8 9">
    <name type="scientific">Paradesertivirga mongoliensis</name>
    <dbReference type="NCBI Taxonomy" id="2100740"/>
    <lineage>
        <taxon>Bacteria</taxon>
        <taxon>Pseudomonadati</taxon>
        <taxon>Bacteroidota</taxon>
        <taxon>Sphingobacteriia</taxon>
        <taxon>Sphingobacteriales</taxon>
        <taxon>Sphingobacteriaceae</taxon>
        <taxon>Paradesertivirga</taxon>
    </lineage>
</organism>
<dbReference type="InterPro" id="IPR033942">
    <property type="entry name" value="IMPase"/>
</dbReference>
<dbReference type="SUPFAM" id="SSF56655">
    <property type="entry name" value="Carbohydrate phosphatase"/>
    <property type="match status" value="1"/>
</dbReference>
<dbReference type="PRINTS" id="PR01959">
    <property type="entry name" value="SBIMPHPHTASE"/>
</dbReference>
<keyword evidence="5 7" id="KW-0378">Hydrolase</keyword>
<evidence type="ECO:0000256" key="5">
    <source>
        <dbReference type="ARBA" id="ARBA00022801"/>
    </source>
</evidence>
<evidence type="ECO:0000256" key="7">
    <source>
        <dbReference type="RuleBase" id="RU364068"/>
    </source>
</evidence>
<gene>
    <name evidence="8" type="ORF">ACFSJU_10565</name>
</gene>
<dbReference type="EMBL" id="JBHUHZ010000001">
    <property type="protein sequence ID" value="MFD2162834.1"/>
    <property type="molecule type" value="Genomic_DNA"/>
</dbReference>
<dbReference type="PANTHER" id="PTHR20854:SF4">
    <property type="entry name" value="INOSITOL-1-MONOPHOSPHATASE-RELATED"/>
    <property type="match status" value="1"/>
</dbReference>
<sequence length="263" mass="29643">MNLEILTKEVVALSKEVGAFIRDEARNFKLSDIEYKGHSNLVSYVDKTAEEKIVKRLIELLPEAGFITEEETINKTGDVYNWIVDPLDGTTNFLHGLPVFSVSIALEQNKALVLGVVYEINLDECFYAWKEGGAYLNGKSIQVSPHSEFSKTLIATGFPYYNFDKEDEYLKVVKELMQQCHGIRRMGSAAVDMAYVACGRFDAYFEYNINLYDIAAGAVIVREAGGTAFNFSGEDEFLKSREMISSNGKIGEAMKEVIQRHFY</sequence>
<dbReference type="InterPro" id="IPR020583">
    <property type="entry name" value="Inositol_monoP_metal-BS"/>
</dbReference>
<name>A0ABW4ZMM6_9SPHI</name>
<dbReference type="InterPro" id="IPR000760">
    <property type="entry name" value="Inositol_monophosphatase-like"/>
</dbReference>
<comment type="similarity">
    <text evidence="3 7">Belongs to the inositol monophosphatase superfamily.</text>
</comment>
<comment type="caution">
    <text evidence="8">The sequence shown here is derived from an EMBL/GenBank/DDBJ whole genome shotgun (WGS) entry which is preliminary data.</text>
</comment>
<dbReference type="InterPro" id="IPR020550">
    <property type="entry name" value="Inositol_monophosphatase_CS"/>
</dbReference>
<dbReference type="Pfam" id="PF00459">
    <property type="entry name" value="Inositol_P"/>
    <property type="match status" value="1"/>
</dbReference>
<dbReference type="InterPro" id="IPR022337">
    <property type="entry name" value="Inositol_monophosphatase_SuhB"/>
</dbReference>
<dbReference type="CDD" id="cd01639">
    <property type="entry name" value="IMPase"/>
    <property type="match status" value="1"/>
</dbReference>
<reference evidence="9" key="1">
    <citation type="journal article" date="2019" name="Int. J. Syst. Evol. Microbiol.">
        <title>The Global Catalogue of Microorganisms (GCM) 10K type strain sequencing project: providing services to taxonomists for standard genome sequencing and annotation.</title>
        <authorList>
            <consortium name="The Broad Institute Genomics Platform"/>
            <consortium name="The Broad Institute Genome Sequencing Center for Infectious Disease"/>
            <person name="Wu L."/>
            <person name="Ma J."/>
        </authorList>
    </citation>
    <scope>NUCLEOTIDE SEQUENCE [LARGE SCALE GENOMIC DNA]</scope>
    <source>
        <strain evidence="9">KCTC 42217</strain>
    </source>
</reference>
<dbReference type="PANTHER" id="PTHR20854">
    <property type="entry name" value="INOSITOL MONOPHOSPHATASE"/>
    <property type="match status" value="1"/>
</dbReference>
<comment type="cofactor">
    <cofactor evidence="2 7">
        <name>Mg(2+)</name>
        <dbReference type="ChEBI" id="CHEBI:18420"/>
    </cofactor>
</comment>
<dbReference type="PRINTS" id="PR00377">
    <property type="entry name" value="IMPHPHTASES"/>
</dbReference>